<name>A0A1L3MFG3_9MICO</name>
<dbReference type="AlphaFoldDB" id="A0A1L3MFG3"/>
<evidence type="ECO:0000256" key="1">
    <source>
        <dbReference type="SAM" id="MobiDB-lite"/>
    </source>
</evidence>
<dbReference type="EMBL" id="CP013290">
    <property type="protein sequence ID" value="APH01090.1"/>
    <property type="molecule type" value="Genomic_DNA"/>
</dbReference>
<evidence type="ECO:0000313" key="2">
    <source>
        <dbReference type="EMBL" id="APH01090.1"/>
    </source>
</evidence>
<gene>
    <name evidence="2" type="ORF">ASJ30_05675</name>
</gene>
<dbReference type="RefSeq" id="WP_072624249.1">
    <property type="nucleotide sequence ID" value="NZ_CP013290.1"/>
</dbReference>
<dbReference type="Proteomes" id="UP000182938">
    <property type="component" value="Chromosome"/>
</dbReference>
<dbReference type="CDD" id="cd00085">
    <property type="entry name" value="HNHc"/>
    <property type="match status" value="1"/>
</dbReference>
<dbReference type="InterPro" id="IPR003615">
    <property type="entry name" value="HNH_nuc"/>
</dbReference>
<feature type="region of interest" description="Disordered" evidence="1">
    <location>
        <begin position="290"/>
        <end position="351"/>
    </location>
</feature>
<evidence type="ECO:0000313" key="3">
    <source>
        <dbReference type="Proteomes" id="UP000182938"/>
    </source>
</evidence>
<protein>
    <recommendedName>
        <fullName evidence="4">DUF222 domain-containing protein</fullName>
    </recommendedName>
</protein>
<feature type="region of interest" description="Disordered" evidence="1">
    <location>
        <begin position="523"/>
        <end position="543"/>
    </location>
</feature>
<reference evidence="2 3" key="1">
    <citation type="submission" date="2015-11" db="EMBL/GenBank/DDBJ databases">
        <authorList>
            <person name="Zhang Y."/>
            <person name="Guo Z."/>
        </authorList>
    </citation>
    <scope>NUCLEOTIDE SEQUENCE [LARGE SCALE GENOMIC DNA]</scope>
    <source>
        <strain evidence="2 3">YFY001</strain>
    </source>
</reference>
<feature type="compositionally biased region" description="Basic and acidic residues" evidence="1">
    <location>
        <begin position="305"/>
        <end position="351"/>
    </location>
</feature>
<organism evidence="2 3">
    <name type="scientific">Janibacter indicus</name>
    <dbReference type="NCBI Taxonomy" id="857417"/>
    <lineage>
        <taxon>Bacteria</taxon>
        <taxon>Bacillati</taxon>
        <taxon>Actinomycetota</taxon>
        <taxon>Actinomycetes</taxon>
        <taxon>Micrococcales</taxon>
        <taxon>Intrasporangiaceae</taxon>
        <taxon>Janibacter</taxon>
    </lineage>
</organism>
<evidence type="ECO:0008006" key="4">
    <source>
        <dbReference type="Google" id="ProtNLM"/>
    </source>
</evidence>
<keyword evidence="3" id="KW-1185">Reference proteome</keyword>
<sequence length="602" mass="64529">MFEDELAVVEESFRGLGRVREGVGEQAARADEASLGEMLQAAERLRRAADALALTVIGHAARWGEEIGDDHVYRPVHLPAGEVADFAIEAVALAVGAGPPEAGRRCDLAARAVTDLSCLADLVAAGRMRERSLEIVAKETRGASADAVAEVVDHLLGPLRGRPDTVRAGDLDDRELRKAIRRMLTRVEPEVLERKAKRNRRDLLQVGFAEGPVGCSEMYATLPTEAALAIQAAVDEVAREARAEDPELAAGAARANALADLTLRGVEVQASVRLGIPVITSAASRLSFAPSTGGEGGLEAPSSHLDQRGEESHLDQRGEASHLDQRGEESHLDQRGEESHLDQRGEESHLDHRQEIAEALHGPTAVSGRFVTGDGPDAVDVLPEEWAGDAITSQVPTTLGPGGQASWISGCEVPGVGFIPADVVAALTTRLETKVSRALIDARTGVLVETSNPRYVVTDSMREFVAARDETCRMWGCNRRVLAGCAGLGADLDHAVPHPQGPSCPTNLSGLCRHHHRLKHSPRWSHTLHEDGRTEWTSPTGVAASAHPAHWVHSLDEGERPPSPPVEGASRPTYVLDEDEELANLFTRPSLPEVDYSQPAPF</sequence>
<proteinExistence type="predicted"/>
<accession>A0A1L3MFG3</accession>
<dbReference type="KEGG" id="jte:ASJ30_05675"/>